<sequence length="167" mass="18732">MTQAEQALIEALYRKEISREEFLAQFPLNVAQHPEYLVQLLRRAYQEQSAEDVDYALMISHLAPGVPVGLTAILGELVVVDWHYMHENIVHWLQALQDPVSIDPLYQAAIEIPDLNCYGNYTIAVQATYALHDIGTEEAKEKLTLLAGSAIPAIRTAATYQLQRLSS</sequence>
<reference evidence="1" key="1">
    <citation type="submission" date="2022-04" db="EMBL/GenBank/DDBJ databases">
        <title>Hymenobacter sp. isolated from the air.</title>
        <authorList>
            <person name="Won M."/>
            <person name="Lee C.-M."/>
            <person name="Woen H.-Y."/>
            <person name="Kwon S.-W."/>
        </authorList>
    </citation>
    <scope>NUCLEOTIDE SEQUENCE</scope>
    <source>
        <strain evidence="1">5420S-77</strain>
        <plasmid evidence="1">unnamed3</plasmid>
    </source>
</reference>
<protein>
    <recommendedName>
        <fullName evidence="3">HEAT repeat domain-containing protein</fullName>
    </recommendedName>
</protein>
<evidence type="ECO:0008006" key="3">
    <source>
        <dbReference type="Google" id="ProtNLM"/>
    </source>
</evidence>
<evidence type="ECO:0000313" key="1">
    <source>
        <dbReference type="EMBL" id="UOQ68982.1"/>
    </source>
</evidence>
<gene>
    <name evidence="1" type="ORF">MUN86_26110</name>
</gene>
<name>A0ABY4GDK4_9BACT</name>
<keyword evidence="1" id="KW-0614">Plasmid</keyword>
<evidence type="ECO:0000313" key="2">
    <source>
        <dbReference type="Proteomes" id="UP000830401"/>
    </source>
</evidence>
<keyword evidence="2" id="KW-1185">Reference proteome</keyword>
<dbReference type="RefSeq" id="WP_245126713.1">
    <property type="nucleotide sequence ID" value="NZ_CP095064.1"/>
</dbReference>
<dbReference type="EMBL" id="CP095064">
    <property type="protein sequence ID" value="UOQ68982.1"/>
    <property type="molecule type" value="Genomic_DNA"/>
</dbReference>
<proteinExistence type="predicted"/>
<organism evidence="1 2">
    <name type="scientific">Hymenobacter volaticus</name>
    <dbReference type="NCBI Taxonomy" id="2932254"/>
    <lineage>
        <taxon>Bacteria</taxon>
        <taxon>Pseudomonadati</taxon>
        <taxon>Bacteroidota</taxon>
        <taxon>Cytophagia</taxon>
        <taxon>Cytophagales</taxon>
        <taxon>Hymenobacteraceae</taxon>
        <taxon>Hymenobacter</taxon>
    </lineage>
</organism>
<accession>A0ABY4GDK4</accession>
<dbReference type="Proteomes" id="UP000830401">
    <property type="component" value="Plasmid unnamed3"/>
</dbReference>
<geneLocation type="plasmid" evidence="1 2">
    <name>unnamed3</name>
</geneLocation>